<evidence type="ECO:0000259" key="11">
    <source>
        <dbReference type="Pfam" id="PF25885"/>
    </source>
</evidence>
<evidence type="ECO:0000256" key="1">
    <source>
        <dbReference type="ARBA" id="ARBA00004377"/>
    </source>
</evidence>
<keyword evidence="8 10" id="KW-0472">Membrane</keyword>
<keyword evidence="14" id="KW-1185">Reference proteome</keyword>
<accession>A0A7X5ZUN4</accession>
<dbReference type="GO" id="GO:0046677">
    <property type="term" value="P:response to antibiotic"/>
    <property type="evidence" value="ECO:0007669"/>
    <property type="project" value="UniProtKB-ARBA"/>
</dbReference>
<evidence type="ECO:0000256" key="10">
    <source>
        <dbReference type="SAM" id="Phobius"/>
    </source>
</evidence>
<gene>
    <name evidence="13" type="ORF">FHR20_001161</name>
</gene>
<feature type="domain" description="p-hydroxybenzoic acid efflux pump subunit AaeA-like beta-barrel" evidence="12">
    <location>
        <begin position="267"/>
        <end position="359"/>
    </location>
</feature>
<keyword evidence="3" id="KW-0813">Transport</keyword>
<comment type="similarity">
    <text evidence="2">Belongs to the membrane fusion protein (MFP) (TC 8.A.1) family.</text>
</comment>
<sequence>MNAHTTVALKRDQAVNDDALTTPKVDVERSSQARKRRRRFLILGAVVAIAAILYGITTLLAPSRESTDDAYVGGNVVSITTREGGTVIALHADNTQHVNRGAALIDLDPATEDVALASAEAQLGSAVRAYRSQRAAVDEASAEILSSQADLGKAHNDLARRREAASDGAVSSEEVSHAGDAVSVNRAKVRLAEAKRAQAVSAVEGTSVYDNPAVLAAIAQVRRAAISRAYMHISAPVAGVVAQRTVQLGQRVAAGTPLMSVVPLDALWIDANFRETQLQHMRVGQPVTIEADIYGRSVVYHGKVLGLGAGSGNAFSLLPPQNASGNWIKIVQRVPVRIALDPKELARNPLRIGLSVTTTVDTSNRSGPTVAGSTPPAGGTQEVVDGGPQVEARIRQIIARNLGSVR</sequence>
<keyword evidence="6 10" id="KW-0812">Transmembrane</keyword>
<feature type="region of interest" description="Disordered" evidence="9">
    <location>
        <begin position="359"/>
        <end position="384"/>
    </location>
</feature>
<keyword evidence="4" id="KW-1003">Cell membrane</keyword>
<keyword evidence="5" id="KW-0997">Cell inner membrane</keyword>
<dbReference type="Gene3D" id="2.40.30.170">
    <property type="match status" value="1"/>
</dbReference>
<protein>
    <submittedName>
        <fullName evidence="13">Membrane fusion protein (Multidrug efflux system)</fullName>
    </submittedName>
</protein>
<dbReference type="GO" id="GO:0015721">
    <property type="term" value="P:bile acid and bile salt transport"/>
    <property type="evidence" value="ECO:0007669"/>
    <property type="project" value="UniProtKB-ARBA"/>
</dbReference>
<evidence type="ECO:0000256" key="9">
    <source>
        <dbReference type="SAM" id="MobiDB-lite"/>
    </source>
</evidence>
<evidence type="ECO:0000256" key="7">
    <source>
        <dbReference type="ARBA" id="ARBA00022989"/>
    </source>
</evidence>
<evidence type="ECO:0000256" key="6">
    <source>
        <dbReference type="ARBA" id="ARBA00022692"/>
    </source>
</evidence>
<comment type="subcellular location">
    <subcellularLocation>
        <location evidence="1">Cell inner membrane</location>
        <topology evidence="1">Single-pass membrane protein</topology>
    </subcellularLocation>
</comment>
<evidence type="ECO:0000256" key="3">
    <source>
        <dbReference type="ARBA" id="ARBA00022448"/>
    </source>
</evidence>
<evidence type="ECO:0000256" key="2">
    <source>
        <dbReference type="ARBA" id="ARBA00009477"/>
    </source>
</evidence>
<dbReference type="RefSeq" id="WP_167298616.1">
    <property type="nucleotide sequence ID" value="NZ_JAASQV010000001.1"/>
</dbReference>
<feature type="domain" description="Multidrug export protein EmrA/FarA alpha-helical hairpin" evidence="11">
    <location>
        <begin position="114"/>
        <end position="227"/>
    </location>
</feature>
<comment type="caution">
    <text evidence="13">The sequence shown here is derived from an EMBL/GenBank/DDBJ whole genome shotgun (WGS) entry which is preliminary data.</text>
</comment>
<dbReference type="GO" id="GO:0005886">
    <property type="term" value="C:plasma membrane"/>
    <property type="evidence" value="ECO:0007669"/>
    <property type="project" value="UniProtKB-SubCell"/>
</dbReference>
<keyword evidence="7 10" id="KW-1133">Transmembrane helix</keyword>
<dbReference type="EMBL" id="JAASQV010000001">
    <property type="protein sequence ID" value="NIJ64230.1"/>
    <property type="molecule type" value="Genomic_DNA"/>
</dbReference>
<dbReference type="Pfam" id="PF25963">
    <property type="entry name" value="Beta-barrel_AAEA"/>
    <property type="match status" value="1"/>
</dbReference>
<proteinExistence type="inferred from homology"/>
<organism evidence="13 14">
    <name type="scientific">Sphingomonas leidyi</name>
    <dbReference type="NCBI Taxonomy" id="68569"/>
    <lineage>
        <taxon>Bacteria</taxon>
        <taxon>Pseudomonadati</taxon>
        <taxon>Pseudomonadota</taxon>
        <taxon>Alphaproteobacteria</taxon>
        <taxon>Sphingomonadales</taxon>
        <taxon>Sphingomonadaceae</taxon>
        <taxon>Sphingomonas</taxon>
    </lineage>
</organism>
<dbReference type="InterPro" id="IPR050739">
    <property type="entry name" value="MFP"/>
</dbReference>
<evidence type="ECO:0000256" key="8">
    <source>
        <dbReference type="ARBA" id="ARBA00023136"/>
    </source>
</evidence>
<dbReference type="InterPro" id="IPR058633">
    <property type="entry name" value="EmrA/FarA_HH"/>
</dbReference>
<dbReference type="SUPFAM" id="SSF111369">
    <property type="entry name" value="HlyD-like secretion proteins"/>
    <property type="match status" value="2"/>
</dbReference>
<dbReference type="GO" id="GO:1990961">
    <property type="term" value="P:xenobiotic detoxification by transmembrane export across the plasma membrane"/>
    <property type="evidence" value="ECO:0007669"/>
    <property type="project" value="UniProtKB-ARBA"/>
</dbReference>
<feature type="transmembrane region" description="Helical" evidence="10">
    <location>
        <begin position="40"/>
        <end position="61"/>
    </location>
</feature>
<name>A0A7X5ZUN4_9SPHN</name>
<evidence type="ECO:0000313" key="13">
    <source>
        <dbReference type="EMBL" id="NIJ64230.1"/>
    </source>
</evidence>
<dbReference type="PANTHER" id="PTHR30386:SF19">
    <property type="entry name" value="MULTIDRUG EXPORT PROTEIN EMRA-RELATED"/>
    <property type="match status" value="1"/>
</dbReference>
<evidence type="ECO:0000256" key="4">
    <source>
        <dbReference type="ARBA" id="ARBA00022475"/>
    </source>
</evidence>
<dbReference type="FunFam" id="2.40.30.170:FF:000003">
    <property type="entry name" value="Multidrug resistance protein A"/>
    <property type="match status" value="1"/>
</dbReference>
<dbReference type="Gene3D" id="2.40.50.100">
    <property type="match status" value="1"/>
</dbReference>
<reference evidence="13 14" key="1">
    <citation type="submission" date="2020-03" db="EMBL/GenBank/DDBJ databases">
        <title>Genomic Encyclopedia of Type Strains, Phase IV (KMG-IV): sequencing the most valuable type-strain genomes for metagenomic binning, comparative biology and taxonomic classification.</title>
        <authorList>
            <person name="Goeker M."/>
        </authorList>
    </citation>
    <scope>NUCLEOTIDE SEQUENCE [LARGE SCALE GENOMIC DNA]</scope>
    <source>
        <strain evidence="13 14">DSM 4733</strain>
    </source>
</reference>
<dbReference type="Pfam" id="PF25885">
    <property type="entry name" value="HH_EMRA"/>
    <property type="match status" value="1"/>
</dbReference>
<dbReference type="Gene3D" id="1.10.287.470">
    <property type="entry name" value="Helix hairpin bin"/>
    <property type="match status" value="2"/>
</dbReference>
<evidence type="ECO:0000259" key="12">
    <source>
        <dbReference type="Pfam" id="PF25963"/>
    </source>
</evidence>
<dbReference type="PANTHER" id="PTHR30386">
    <property type="entry name" value="MEMBRANE FUSION SUBUNIT OF EMRAB-TOLC MULTIDRUG EFFLUX PUMP"/>
    <property type="match status" value="1"/>
</dbReference>
<evidence type="ECO:0000256" key="5">
    <source>
        <dbReference type="ARBA" id="ARBA00022519"/>
    </source>
</evidence>
<dbReference type="Proteomes" id="UP000564677">
    <property type="component" value="Unassembled WGS sequence"/>
</dbReference>
<evidence type="ECO:0000313" key="14">
    <source>
        <dbReference type="Proteomes" id="UP000564677"/>
    </source>
</evidence>
<dbReference type="InterPro" id="IPR058634">
    <property type="entry name" value="AaeA-lik-b-barrel"/>
</dbReference>
<dbReference type="AlphaFoldDB" id="A0A7X5ZUN4"/>